<dbReference type="EMBL" id="JQCR01000003">
    <property type="protein sequence ID" value="KGE17826.1"/>
    <property type="molecule type" value="Genomic_DNA"/>
</dbReference>
<dbReference type="Proteomes" id="UP000029734">
    <property type="component" value="Unassembled WGS sequence"/>
</dbReference>
<protein>
    <submittedName>
        <fullName evidence="1">Uncharacterized protein</fullName>
    </submittedName>
</protein>
<dbReference type="RefSeq" id="WP_036657192.1">
    <property type="nucleotide sequence ID" value="NZ_JQCR01000003.1"/>
</dbReference>
<evidence type="ECO:0000313" key="2">
    <source>
        <dbReference type="Proteomes" id="UP000029734"/>
    </source>
</evidence>
<organism evidence="1 2">
    <name type="scientific">Paenibacillus wynnii</name>
    <dbReference type="NCBI Taxonomy" id="268407"/>
    <lineage>
        <taxon>Bacteria</taxon>
        <taxon>Bacillati</taxon>
        <taxon>Bacillota</taxon>
        <taxon>Bacilli</taxon>
        <taxon>Bacillales</taxon>
        <taxon>Paenibacillaceae</taxon>
        <taxon>Paenibacillus</taxon>
    </lineage>
</organism>
<name>A0A098M6Z7_9BACL</name>
<reference evidence="1 2" key="1">
    <citation type="submission" date="2014-08" db="EMBL/GenBank/DDBJ databases">
        <authorList>
            <person name="den Bakker H.C."/>
        </authorList>
    </citation>
    <scope>NUCLEOTIDE SEQUENCE [LARGE SCALE GENOMIC DNA]</scope>
    <source>
        <strain evidence="1 2">DSM 18334</strain>
    </source>
</reference>
<reference evidence="1 2" key="2">
    <citation type="submission" date="2014-10" db="EMBL/GenBank/DDBJ databases">
        <title>Comparative genomics of the Paenibacillus odorifer group.</title>
        <authorList>
            <person name="Tsai Y.-C."/>
            <person name="Martin N."/>
            <person name="Korlach J."/>
            <person name="Wiedmann M."/>
        </authorList>
    </citation>
    <scope>NUCLEOTIDE SEQUENCE [LARGE SCALE GENOMIC DNA]</scope>
    <source>
        <strain evidence="1 2">DSM 18334</strain>
    </source>
</reference>
<dbReference type="eggNOG" id="ENOG503493E">
    <property type="taxonomic scope" value="Bacteria"/>
</dbReference>
<evidence type="ECO:0000313" key="1">
    <source>
        <dbReference type="EMBL" id="KGE17826.1"/>
    </source>
</evidence>
<comment type="caution">
    <text evidence="1">The sequence shown here is derived from an EMBL/GenBank/DDBJ whole genome shotgun (WGS) entry which is preliminary data.</text>
</comment>
<sequence length="180" mass="20338">MNRGWWIGAVLLLSAASTIMLPKLADMDSVLQREHGVLETFIGGRDKVLDESNLVDQLGSLPLMLSIDSAGWENNILSLDLKITSNDPDPEAIYKDMSKVISFAFQDTPNVNELLLRVIVEDKWLGSRRLLLAGDIRRTEWSHELQRELDSTGNTPLSDRIKMGFRISESDLWNKQFISP</sequence>
<accession>A0A098M6Z7</accession>
<dbReference type="AlphaFoldDB" id="A0A098M6Z7"/>
<dbReference type="STRING" id="268407.PWYN_25050"/>
<proteinExistence type="predicted"/>
<gene>
    <name evidence="1" type="ORF">PWYN_25050</name>
</gene>
<keyword evidence="2" id="KW-1185">Reference proteome</keyword>
<dbReference type="OrthoDB" id="2678813at2"/>